<dbReference type="Proteomes" id="UP000297245">
    <property type="component" value="Unassembled WGS sequence"/>
</dbReference>
<proteinExistence type="predicted"/>
<dbReference type="AlphaFoldDB" id="A0A4S8LRI2"/>
<name>A0A4S8LRI2_DENBC</name>
<evidence type="ECO:0000313" key="1">
    <source>
        <dbReference type="EMBL" id="THU92056.1"/>
    </source>
</evidence>
<gene>
    <name evidence="1" type="ORF">K435DRAFT_800791</name>
</gene>
<protein>
    <submittedName>
        <fullName evidence="1">Uncharacterized protein</fullName>
    </submittedName>
</protein>
<sequence>MRFPLGFGKNCHRIFLLPSFVMTCCSGAPVYLDIGLSKRFITVRLQEKLRVYLYGRGTKLKSPVRLRSNREPYLDHEQFPSEISALRAVYKGDAGTSVRKRKSDTEEKR</sequence>
<reference evidence="1 2" key="1">
    <citation type="journal article" date="2019" name="Nat. Ecol. Evol.">
        <title>Megaphylogeny resolves global patterns of mushroom evolution.</title>
        <authorList>
            <person name="Varga T."/>
            <person name="Krizsan K."/>
            <person name="Foldi C."/>
            <person name="Dima B."/>
            <person name="Sanchez-Garcia M."/>
            <person name="Sanchez-Ramirez S."/>
            <person name="Szollosi G.J."/>
            <person name="Szarkandi J.G."/>
            <person name="Papp V."/>
            <person name="Albert L."/>
            <person name="Andreopoulos W."/>
            <person name="Angelini C."/>
            <person name="Antonin V."/>
            <person name="Barry K.W."/>
            <person name="Bougher N.L."/>
            <person name="Buchanan P."/>
            <person name="Buyck B."/>
            <person name="Bense V."/>
            <person name="Catcheside P."/>
            <person name="Chovatia M."/>
            <person name="Cooper J."/>
            <person name="Damon W."/>
            <person name="Desjardin D."/>
            <person name="Finy P."/>
            <person name="Geml J."/>
            <person name="Haridas S."/>
            <person name="Hughes K."/>
            <person name="Justo A."/>
            <person name="Karasinski D."/>
            <person name="Kautmanova I."/>
            <person name="Kiss B."/>
            <person name="Kocsube S."/>
            <person name="Kotiranta H."/>
            <person name="LaButti K.M."/>
            <person name="Lechner B.E."/>
            <person name="Liimatainen K."/>
            <person name="Lipzen A."/>
            <person name="Lukacs Z."/>
            <person name="Mihaltcheva S."/>
            <person name="Morgado L.N."/>
            <person name="Niskanen T."/>
            <person name="Noordeloos M.E."/>
            <person name="Ohm R.A."/>
            <person name="Ortiz-Santana B."/>
            <person name="Ovrebo C."/>
            <person name="Racz N."/>
            <person name="Riley R."/>
            <person name="Savchenko A."/>
            <person name="Shiryaev A."/>
            <person name="Soop K."/>
            <person name="Spirin V."/>
            <person name="Szebenyi C."/>
            <person name="Tomsovsky M."/>
            <person name="Tulloss R.E."/>
            <person name="Uehling J."/>
            <person name="Grigoriev I.V."/>
            <person name="Vagvolgyi C."/>
            <person name="Papp T."/>
            <person name="Martin F.M."/>
            <person name="Miettinen O."/>
            <person name="Hibbett D.S."/>
            <person name="Nagy L.G."/>
        </authorList>
    </citation>
    <scope>NUCLEOTIDE SEQUENCE [LARGE SCALE GENOMIC DNA]</scope>
    <source>
        <strain evidence="1 2">CBS 962.96</strain>
    </source>
</reference>
<evidence type="ECO:0000313" key="2">
    <source>
        <dbReference type="Proteomes" id="UP000297245"/>
    </source>
</evidence>
<keyword evidence="2" id="KW-1185">Reference proteome</keyword>
<organism evidence="1 2">
    <name type="scientific">Dendrothele bispora (strain CBS 962.96)</name>
    <dbReference type="NCBI Taxonomy" id="1314807"/>
    <lineage>
        <taxon>Eukaryota</taxon>
        <taxon>Fungi</taxon>
        <taxon>Dikarya</taxon>
        <taxon>Basidiomycota</taxon>
        <taxon>Agaricomycotina</taxon>
        <taxon>Agaricomycetes</taxon>
        <taxon>Agaricomycetidae</taxon>
        <taxon>Agaricales</taxon>
        <taxon>Agaricales incertae sedis</taxon>
        <taxon>Dendrothele</taxon>
    </lineage>
</organism>
<dbReference type="EMBL" id="ML179289">
    <property type="protein sequence ID" value="THU92056.1"/>
    <property type="molecule type" value="Genomic_DNA"/>
</dbReference>
<accession>A0A4S8LRI2</accession>